<evidence type="ECO:0000313" key="3">
    <source>
        <dbReference type="Proteomes" id="UP000504693"/>
    </source>
</evidence>
<dbReference type="RefSeq" id="WP_173215861.1">
    <property type="nucleotide sequence ID" value="NZ_CP053921.1"/>
</dbReference>
<feature type="transmembrane region" description="Helical" evidence="1">
    <location>
        <begin position="6"/>
        <end position="23"/>
    </location>
</feature>
<dbReference type="EMBL" id="CP053921">
    <property type="protein sequence ID" value="QKG72523.1"/>
    <property type="molecule type" value="Genomic_DNA"/>
</dbReference>
<evidence type="ECO:0000256" key="1">
    <source>
        <dbReference type="SAM" id="Phobius"/>
    </source>
</evidence>
<evidence type="ECO:0000313" key="2">
    <source>
        <dbReference type="EMBL" id="QKG72523.1"/>
    </source>
</evidence>
<keyword evidence="1" id="KW-0812">Transmembrane</keyword>
<protein>
    <submittedName>
        <fullName evidence="2">Uncharacterized protein</fullName>
    </submittedName>
</protein>
<proteinExistence type="predicted"/>
<reference evidence="2 3" key="1">
    <citation type="submission" date="2020-05" db="EMBL/GenBank/DDBJ databases">
        <title>Erythrobacter mangrovi sp. nov., isolated from rhizosphere soil of mangrove plant (Kandelia candel).</title>
        <authorList>
            <person name="Ye Y.H."/>
        </authorList>
    </citation>
    <scope>NUCLEOTIDE SEQUENCE [LARGE SCALE GENOMIC DNA]</scope>
    <source>
        <strain evidence="2 3">EB310</strain>
    </source>
</reference>
<organism evidence="2 3">
    <name type="scientific">Erythrobacter mangrovi</name>
    <dbReference type="NCBI Taxonomy" id="2739433"/>
    <lineage>
        <taxon>Bacteria</taxon>
        <taxon>Pseudomonadati</taxon>
        <taxon>Pseudomonadota</taxon>
        <taxon>Alphaproteobacteria</taxon>
        <taxon>Sphingomonadales</taxon>
        <taxon>Erythrobacteraceae</taxon>
        <taxon>Erythrobacter/Porphyrobacter group</taxon>
        <taxon>Erythrobacter</taxon>
    </lineage>
</organism>
<keyword evidence="1" id="KW-0472">Membrane</keyword>
<dbReference type="KEGG" id="emv:HQR01_14735"/>
<dbReference type="Proteomes" id="UP000504693">
    <property type="component" value="Chromosome"/>
</dbReference>
<keyword evidence="3" id="KW-1185">Reference proteome</keyword>
<accession>A0A7D4B971</accession>
<gene>
    <name evidence="2" type="ORF">HQR01_14735</name>
</gene>
<keyword evidence="1" id="KW-1133">Transmembrane helix</keyword>
<dbReference type="AlphaFoldDB" id="A0A7D4B971"/>
<sequence length="104" mass="12048">MDPELPLIFAFVLTLVLTVFVMAHSMHRRTVRHEERKLELEAQIEQAKAQQALKGDADFRKFEDRLRVLERIATDGNHALAAQIEELRSLDAIENRPLTQEKTQ</sequence>
<name>A0A7D4B971_9SPHN</name>